<accession>A0A8S4RSE6</accession>
<keyword evidence="2" id="KW-1185">Reference proteome</keyword>
<dbReference type="EMBL" id="CAKXAJ010025530">
    <property type="protein sequence ID" value="CAH2240513.1"/>
    <property type="molecule type" value="Genomic_DNA"/>
</dbReference>
<dbReference type="Proteomes" id="UP000838756">
    <property type="component" value="Unassembled WGS sequence"/>
</dbReference>
<protein>
    <submittedName>
        <fullName evidence="1">Jg9837 protein</fullName>
    </submittedName>
</protein>
<gene>
    <name evidence="1" type="primary">jg9837</name>
    <name evidence="1" type="ORF">PAEG_LOCUS17089</name>
</gene>
<evidence type="ECO:0000313" key="1">
    <source>
        <dbReference type="EMBL" id="CAH2240513.1"/>
    </source>
</evidence>
<proteinExistence type="predicted"/>
<organism evidence="1 2">
    <name type="scientific">Pararge aegeria aegeria</name>
    <dbReference type="NCBI Taxonomy" id="348720"/>
    <lineage>
        <taxon>Eukaryota</taxon>
        <taxon>Metazoa</taxon>
        <taxon>Ecdysozoa</taxon>
        <taxon>Arthropoda</taxon>
        <taxon>Hexapoda</taxon>
        <taxon>Insecta</taxon>
        <taxon>Pterygota</taxon>
        <taxon>Neoptera</taxon>
        <taxon>Endopterygota</taxon>
        <taxon>Lepidoptera</taxon>
        <taxon>Glossata</taxon>
        <taxon>Ditrysia</taxon>
        <taxon>Papilionoidea</taxon>
        <taxon>Nymphalidae</taxon>
        <taxon>Satyrinae</taxon>
        <taxon>Satyrini</taxon>
        <taxon>Parargina</taxon>
        <taxon>Pararge</taxon>
    </lineage>
</organism>
<evidence type="ECO:0000313" key="2">
    <source>
        <dbReference type="Proteomes" id="UP000838756"/>
    </source>
</evidence>
<name>A0A8S4RSE6_9NEOP</name>
<dbReference type="AlphaFoldDB" id="A0A8S4RSE6"/>
<sequence length="80" mass="9054">MLDFTFRVTSSYPSTSEASTVKGNIVRKPACQRDHVLKGVWSPPFRNGPAWWTTALNPSNFERRPLPCRDDDTATCQIKV</sequence>
<reference evidence="1" key="1">
    <citation type="submission" date="2022-03" db="EMBL/GenBank/DDBJ databases">
        <authorList>
            <person name="Lindestad O."/>
        </authorList>
    </citation>
    <scope>NUCLEOTIDE SEQUENCE</scope>
</reference>
<comment type="caution">
    <text evidence="1">The sequence shown here is derived from an EMBL/GenBank/DDBJ whole genome shotgun (WGS) entry which is preliminary data.</text>
</comment>